<proteinExistence type="predicted"/>
<reference evidence="2" key="1">
    <citation type="journal article" date="2020" name="Stud. Mycol.">
        <title>101 Dothideomycetes genomes: a test case for predicting lifestyles and emergence of pathogens.</title>
        <authorList>
            <person name="Haridas S."/>
            <person name="Albert R."/>
            <person name="Binder M."/>
            <person name="Bloem J."/>
            <person name="Labutti K."/>
            <person name="Salamov A."/>
            <person name="Andreopoulos B."/>
            <person name="Baker S."/>
            <person name="Barry K."/>
            <person name="Bills G."/>
            <person name="Bluhm B."/>
            <person name="Cannon C."/>
            <person name="Castanera R."/>
            <person name="Culley D."/>
            <person name="Daum C."/>
            <person name="Ezra D."/>
            <person name="Gonzalez J."/>
            <person name="Henrissat B."/>
            <person name="Kuo A."/>
            <person name="Liang C."/>
            <person name="Lipzen A."/>
            <person name="Lutzoni F."/>
            <person name="Magnuson J."/>
            <person name="Mondo S."/>
            <person name="Nolan M."/>
            <person name="Ohm R."/>
            <person name="Pangilinan J."/>
            <person name="Park H.-J."/>
            <person name="Ramirez L."/>
            <person name="Alfaro M."/>
            <person name="Sun H."/>
            <person name="Tritt A."/>
            <person name="Yoshinaga Y."/>
            <person name="Zwiers L.-H."/>
            <person name="Turgeon B."/>
            <person name="Goodwin S."/>
            <person name="Spatafora J."/>
            <person name="Crous P."/>
            <person name="Grigoriev I."/>
        </authorList>
    </citation>
    <scope>NUCLEOTIDE SEQUENCE</scope>
    <source>
        <strain evidence="2">CBS 125425</strain>
    </source>
</reference>
<dbReference type="EMBL" id="ML996275">
    <property type="protein sequence ID" value="KAF2728566.1"/>
    <property type="molecule type" value="Genomic_DNA"/>
</dbReference>
<sequence length="279" mass="30858">MRENSSADSGLNHPTPEDNDLDANKSDTDDVEVDDFYVTELTAKNFVDVVFRSYTARIMVDREIRPPPDALPSPDLQVHARSRPVRLEGPIRRSFLAFVSAISEFTHLEATLNPLALYLLQQLRGFAAKLLHHLRPGSPEYRVLWGIASLLCRIHAVKLRSYFTVVGDVSDEEYIYSYLLKDSDGCNHYVEPFHVESPEGGIQNLVVDVPWQALNNDQCTNPTLSELPNADNDRGEDDSVDGSDAEYHTGEDTAYDDAGDDAGDGDGDGDGDGEIAMAK</sequence>
<dbReference type="Proteomes" id="UP000799444">
    <property type="component" value="Unassembled WGS sequence"/>
</dbReference>
<name>A0A9P4UX40_9PLEO</name>
<feature type="compositionally biased region" description="Acidic residues" evidence="1">
    <location>
        <begin position="234"/>
        <end position="244"/>
    </location>
</feature>
<feature type="compositionally biased region" description="Acidic residues" evidence="1">
    <location>
        <begin position="253"/>
        <end position="273"/>
    </location>
</feature>
<gene>
    <name evidence="2" type="ORF">EJ04DRAFT_581262</name>
</gene>
<evidence type="ECO:0000256" key="1">
    <source>
        <dbReference type="SAM" id="MobiDB-lite"/>
    </source>
</evidence>
<feature type="region of interest" description="Disordered" evidence="1">
    <location>
        <begin position="1"/>
        <end position="26"/>
    </location>
</feature>
<feature type="region of interest" description="Disordered" evidence="1">
    <location>
        <begin position="218"/>
        <end position="279"/>
    </location>
</feature>
<protein>
    <submittedName>
        <fullName evidence="2">Uncharacterized protein</fullName>
    </submittedName>
</protein>
<accession>A0A9P4UX40</accession>
<evidence type="ECO:0000313" key="2">
    <source>
        <dbReference type="EMBL" id="KAF2728566.1"/>
    </source>
</evidence>
<organism evidence="2 3">
    <name type="scientific">Polyplosphaeria fusca</name>
    <dbReference type="NCBI Taxonomy" id="682080"/>
    <lineage>
        <taxon>Eukaryota</taxon>
        <taxon>Fungi</taxon>
        <taxon>Dikarya</taxon>
        <taxon>Ascomycota</taxon>
        <taxon>Pezizomycotina</taxon>
        <taxon>Dothideomycetes</taxon>
        <taxon>Pleosporomycetidae</taxon>
        <taxon>Pleosporales</taxon>
        <taxon>Tetraplosphaeriaceae</taxon>
        <taxon>Polyplosphaeria</taxon>
    </lineage>
</organism>
<comment type="caution">
    <text evidence="2">The sequence shown here is derived from an EMBL/GenBank/DDBJ whole genome shotgun (WGS) entry which is preliminary data.</text>
</comment>
<dbReference type="AlphaFoldDB" id="A0A9P4UX40"/>
<evidence type="ECO:0000313" key="3">
    <source>
        <dbReference type="Proteomes" id="UP000799444"/>
    </source>
</evidence>
<keyword evidence="3" id="KW-1185">Reference proteome</keyword>